<accession>A0A5J6MMV0</accession>
<reference evidence="2 3" key="1">
    <citation type="submission" date="2019-08" db="EMBL/GenBank/DDBJ databases">
        <title>Hyperibacter terrae gen. nov., sp. nov. and Hyperibacter viscosus sp. nov., two new members in the family Rhodospirillaceae isolated from the rhizosphere of Hypericum perforatum.</title>
        <authorList>
            <person name="Noviana Z."/>
        </authorList>
    </citation>
    <scope>NUCLEOTIDE SEQUENCE [LARGE SCALE GENOMIC DNA]</scope>
    <source>
        <strain evidence="2 3">R5913</strain>
    </source>
</reference>
<dbReference type="KEGG" id="htq:FRZ44_40030"/>
<feature type="compositionally biased region" description="Basic and acidic residues" evidence="1">
    <location>
        <begin position="55"/>
        <end position="79"/>
    </location>
</feature>
<evidence type="ECO:0000313" key="3">
    <source>
        <dbReference type="Proteomes" id="UP000326202"/>
    </source>
</evidence>
<dbReference type="EMBL" id="CP042906">
    <property type="protein sequence ID" value="QEX18693.1"/>
    <property type="molecule type" value="Genomic_DNA"/>
</dbReference>
<organism evidence="2 3">
    <name type="scientific">Hypericibacter terrae</name>
    <dbReference type="NCBI Taxonomy" id="2602015"/>
    <lineage>
        <taxon>Bacteria</taxon>
        <taxon>Pseudomonadati</taxon>
        <taxon>Pseudomonadota</taxon>
        <taxon>Alphaproteobacteria</taxon>
        <taxon>Rhodospirillales</taxon>
        <taxon>Dongiaceae</taxon>
        <taxon>Hypericibacter</taxon>
    </lineage>
</organism>
<gene>
    <name evidence="2" type="ORF">FRZ44_40030</name>
</gene>
<proteinExistence type="predicted"/>
<evidence type="ECO:0000313" key="2">
    <source>
        <dbReference type="EMBL" id="QEX18693.1"/>
    </source>
</evidence>
<sequence>MTKVTYKIVQHDGGWAYQVDGVFSETFESHDVARRAAERAAKEQVVAGNTTGISYEDKDGHWHEELSKGDDRPETDVKG</sequence>
<evidence type="ECO:0000256" key="1">
    <source>
        <dbReference type="SAM" id="MobiDB-lite"/>
    </source>
</evidence>
<name>A0A5J6MMV0_9PROT</name>
<protein>
    <recommendedName>
        <fullName evidence="4">DUF2188 domain-containing protein</fullName>
    </recommendedName>
</protein>
<feature type="region of interest" description="Disordered" evidence="1">
    <location>
        <begin position="39"/>
        <end position="79"/>
    </location>
</feature>
<dbReference type="Proteomes" id="UP000326202">
    <property type="component" value="Chromosome"/>
</dbReference>
<dbReference type="AlphaFoldDB" id="A0A5J6MMV0"/>
<dbReference type="RefSeq" id="WP_151178822.1">
    <property type="nucleotide sequence ID" value="NZ_CP042906.1"/>
</dbReference>
<evidence type="ECO:0008006" key="4">
    <source>
        <dbReference type="Google" id="ProtNLM"/>
    </source>
</evidence>
<keyword evidence="3" id="KW-1185">Reference proteome</keyword>
<dbReference type="OrthoDB" id="7596641at2"/>